<keyword evidence="7" id="KW-1185">Reference proteome</keyword>
<organism evidence="6 7">
    <name type="scientific">Synaphobranchus kaupii</name>
    <name type="common">Kaup's arrowtooth eel</name>
    <dbReference type="NCBI Taxonomy" id="118154"/>
    <lineage>
        <taxon>Eukaryota</taxon>
        <taxon>Metazoa</taxon>
        <taxon>Chordata</taxon>
        <taxon>Craniata</taxon>
        <taxon>Vertebrata</taxon>
        <taxon>Euteleostomi</taxon>
        <taxon>Actinopterygii</taxon>
        <taxon>Neopterygii</taxon>
        <taxon>Teleostei</taxon>
        <taxon>Anguilliformes</taxon>
        <taxon>Synaphobranchidae</taxon>
        <taxon>Synaphobranchus</taxon>
    </lineage>
</organism>
<comment type="similarity">
    <text evidence="1">Belongs to the beta type-B retroviral polymerase family. HERV class-II K(HML-2) pol subfamily.</text>
</comment>
<accession>A0A9Q1G4M8</accession>
<feature type="domain" description="CCHC-type" evidence="5">
    <location>
        <begin position="192"/>
        <end position="205"/>
    </location>
</feature>
<dbReference type="PANTHER" id="PTHR37984">
    <property type="entry name" value="PROTEIN CBG26694"/>
    <property type="match status" value="1"/>
</dbReference>
<dbReference type="InterPro" id="IPR000477">
    <property type="entry name" value="RT_dom"/>
</dbReference>
<comment type="caution">
    <text evidence="6">The sequence shown here is derived from an EMBL/GenBank/DDBJ whole genome shotgun (WGS) entry which is preliminary data.</text>
</comment>
<dbReference type="Gene3D" id="1.10.340.70">
    <property type="match status" value="1"/>
</dbReference>
<protein>
    <recommendedName>
        <fullName evidence="3">Gypsy retrotransposon integrase-like protein 1</fullName>
        <ecNumber evidence="2">3.1.26.4</ecNumber>
    </recommendedName>
</protein>
<dbReference type="Pfam" id="PF17919">
    <property type="entry name" value="RT_RNaseH_2"/>
    <property type="match status" value="1"/>
</dbReference>
<dbReference type="SUPFAM" id="SSF56672">
    <property type="entry name" value="DNA/RNA polymerases"/>
    <property type="match status" value="1"/>
</dbReference>
<dbReference type="InterPro" id="IPR041588">
    <property type="entry name" value="Integrase_H2C2"/>
</dbReference>
<evidence type="ECO:0000256" key="1">
    <source>
        <dbReference type="ARBA" id="ARBA00010879"/>
    </source>
</evidence>
<dbReference type="Proteomes" id="UP001152622">
    <property type="component" value="Chromosome 2"/>
</dbReference>
<dbReference type="Pfam" id="PF00078">
    <property type="entry name" value="RVT_1"/>
    <property type="match status" value="1"/>
</dbReference>
<evidence type="ECO:0000256" key="3">
    <source>
        <dbReference type="ARBA" id="ARBA00039658"/>
    </source>
</evidence>
<evidence type="ECO:0000313" key="7">
    <source>
        <dbReference type="Proteomes" id="UP001152622"/>
    </source>
</evidence>
<keyword evidence="4" id="KW-0479">Metal-binding</keyword>
<sequence>MAGIFGHIVAFDESTEQWSTYVERFEHFVLANGITEEKKLSVFLSVIGSTTYGLLRSLIAPEKPGGKSYDQTVEVLRAHFSPKPIVIAERFRFHKRHQAEGETIAQYIADLKKLSEHCEFGAYLQDALRDRFVCGLISESIQKRLLTETALTYHKAVEMAISMDTVAREAHQLSSSLKVNAMSLSSSPGRNCTRCGRTNHLESDCFYKDQTCHRCAPSIFQRVMDQVLQGLPNVHCFLDDILVTGCDDAEHRKNLEAVLSRLEKFGLRVQREKCEFFKGSLEYLGHVIDATGLHKSPEKLRAIAEAPAPTNVGQLRSFLGLINYYGRFVPNMATMLSPLHALLHKGTHWKWSPECEKAFCSAKDLLLSERVLTHYNPQLPIRLACDASPYGVGAVISHVMPGGQARPIAFASRTLSKAEQNYAQIEREALGIIFGMRKFHAYLYGRHFTLLTDHRPLTTIFSPSKAIPSMAAVRLQRWALILTAHNYTIQYRSAAEHGNADGLSRLPLQVDHKDRPGSVDTVLIHHLDSLPECSTDIRKETRYDPVLAQVLDMILSGHFLVAQGRDSALTPYYSRRDELTVVQGCLLWGNRVIVPPKLRPQLLQELHAGHPGVVKMKAMARSYIWWPGIDAQIEQLARMCQSCQRNQKSPSLSPLHS</sequence>
<gene>
    <name evidence="6" type="ORF">SKAU_G00060230</name>
</gene>
<dbReference type="OrthoDB" id="775972at2759"/>
<dbReference type="AlphaFoldDB" id="A0A9Q1G4M8"/>
<dbReference type="InterPro" id="IPR043128">
    <property type="entry name" value="Rev_trsase/Diguanyl_cyclase"/>
</dbReference>
<dbReference type="GO" id="GO:0008270">
    <property type="term" value="F:zinc ion binding"/>
    <property type="evidence" value="ECO:0007669"/>
    <property type="project" value="UniProtKB-KW"/>
</dbReference>
<evidence type="ECO:0000313" key="6">
    <source>
        <dbReference type="EMBL" id="KAJ8375443.1"/>
    </source>
</evidence>
<dbReference type="EC" id="3.1.26.4" evidence="2"/>
<dbReference type="GO" id="GO:0004523">
    <property type="term" value="F:RNA-DNA hybrid ribonuclease activity"/>
    <property type="evidence" value="ECO:0007669"/>
    <property type="project" value="UniProtKB-EC"/>
</dbReference>
<dbReference type="Gene3D" id="3.30.70.270">
    <property type="match status" value="2"/>
</dbReference>
<name>A0A9Q1G4M8_SYNKA</name>
<dbReference type="Pfam" id="PF17921">
    <property type="entry name" value="Integrase_H2C2"/>
    <property type="match status" value="1"/>
</dbReference>
<dbReference type="FunFam" id="3.10.20.370:FF:000001">
    <property type="entry name" value="Retrovirus-related Pol polyprotein from transposon 17.6-like protein"/>
    <property type="match status" value="1"/>
</dbReference>
<proteinExistence type="inferred from homology"/>
<dbReference type="InterPro" id="IPR043502">
    <property type="entry name" value="DNA/RNA_pol_sf"/>
</dbReference>
<reference evidence="6" key="1">
    <citation type="journal article" date="2023" name="Science">
        <title>Genome structures resolve the early diversification of teleost fishes.</title>
        <authorList>
            <person name="Parey E."/>
            <person name="Louis A."/>
            <person name="Montfort J."/>
            <person name="Bouchez O."/>
            <person name="Roques C."/>
            <person name="Iampietro C."/>
            <person name="Lluch J."/>
            <person name="Castinel A."/>
            <person name="Donnadieu C."/>
            <person name="Desvignes T."/>
            <person name="Floi Bucao C."/>
            <person name="Jouanno E."/>
            <person name="Wen M."/>
            <person name="Mejri S."/>
            <person name="Dirks R."/>
            <person name="Jansen H."/>
            <person name="Henkel C."/>
            <person name="Chen W.J."/>
            <person name="Zahm M."/>
            <person name="Cabau C."/>
            <person name="Klopp C."/>
            <person name="Thompson A.W."/>
            <person name="Robinson-Rechavi M."/>
            <person name="Braasch I."/>
            <person name="Lecointre G."/>
            <person name="Bobe J."/>
            <person name="Postlethwait J.H."/>
            <person name="Berthelot C."/>
            <person name="Roest Crollius H."/>
            <person name="Guiguen Y."/>
        </authorList>
    </citation>
    <scope>NUCLEOTIDE SEQUENCE</scope>
    <source>
        <strain evidence="6">WJC10195</strain>
    </source>
</reference>
<dbReference type="InterPro" id="IPR050951">
    <property type="entry name" value="Retrovirus_Pol_polyprotein"/>
</dbReference>
<keyword evidence="4" id="KW-0862">Zinc</keyword>
<evidence type="ECO:0000256" key="4">
    <source>
        <dbReference type="PROSITE-ProRule" id="PRU00047"/>
    </source>
</evidence>
<dbReference type="PROSITE" id="PS50158">
    <property type="entry name" value="ZF_CCHC"/>
    <property type="match status" value="1"/>
</dbReference>
<dbReference type="InterPro" id="IPR001878">
    <property type="entry name" value="Znf_CCHC"/>
</dbReference>
<dbReference type="InterPro" id="IPR041577">
    <property type="entry name" value="RT_RNaseH_2"/>
</dbReference>
<dbReference type="FunFam" id="3.30.70.270:FF:000020">
    <property type="entry name" value="Transposon Tf2-6 polyprotein-like Protein"/>
    <property type="match status" value="1"/>
</dbReference>
<dbReference type="CDD" id="cd01647">
    <property type="entry name" value="RT_LTR"/>
    <property type="match status" value="1"/>
</dbReference>
<evidence type="ECO:0000256" key="2">
    <source>
        <dbReference type="ARBA" id="ARBA00012180"/>
    </source>
</evidence>
<dbReference type="CDD" id="cd09274">
    <property type="entry name" value="RNase_HI_RT_Ty3"/>
    <property type="match status" value="1"/>
</dbReference>
<dbReference type="FunFam" id="3.30.70.270:FF:000003">
    <property type="entry name" value="Transposon Ty3-G Gag-Pol polyprotein"/>
    <property type="match status" value="1"/>
</dbReference>
<dbReference type="PANTHER" id="PTHR37984:SF13">
    <property type="entry name" value="RIBONUCLEASE H"/>
    <property type="match status" value="1"/>
</dbReference>
<evidence type="ECO:0000259" key="5">
    <source>
        <dbReference type="PROSITE" id="PS50158"/>
    </source>
</evidence>
<dbReference type="EMBL" id="JAINUF010000002">
    <property type="protein sequence ID" value="KAJ8375443.1"/>
    <property type="molecule type" value="Genomic_DNA"/>
</dbReference>
<dbReference type="FunFam" id="1.10.340.70:FF:000003">
    <property type="entry name" value="Protein CBG25708"/>
    <property type="match status" value="1"/>
</dbReference>
<keyword evidence="4" id="KW-0863">Zinc-finger</keyword>
<dbReference type="GO" id="GO:0003676">
    <property type="term" value="F:nucleic acid binding"/>
    <property type="evidence" value="ECO:0007669"/>
    <property type="project" value="InterPro"/>
</dbReference>